<accession>A0A8H7CKW8</accession>
<comment type="caution">
    <text evidence="1">The sequence shown here is derived from an EMBL/GenBank/DDBJ whole genome shotgun (WGS) entry which is preliminary data.</text>
</comment>
<reference evidence="1" key="1">
    <citation type="submission" date="2020-05" db="EMBL/GenBank/DDBJ databases">
        <title>Mycena genomes resolve the evolution of fungal bioluminescence.</title>
        <authorList>
            <person name="Tsai I.J."/>
        </authorList>
    </citation>
    <scope>NUCLEOTIDE SEQUENCE</scope>
    <source>
        <strain evidence="1">160909Yilan</strain>
    </source>
</reference>
<gene>
    <name evidence="1" type="ORF">MSAN_02188700</name>
</gene>
<dbReference type="EMBL" id="JACAZH010000031">
    <property type="protein sequence ID" value="KAF7339732.1"/>
    <property type="molecule type" value="Genomic_DNA"/>
</dbReference>
<evidence type="ECO:0000313" key="2">
    <source>
        <dbReference type="Proteomes" id="UP000623467"/>
    </source>
</evidence>
<name>A0A8H7CKW8_9AGAR</name>
<dbReference type="Proteomes" id="UP000623467">
    <property type="component" value="Unassembled WGS sequence"/>
</dbReference>
<protein>
    <submittedName>
        <fullName evidence="1">Uncharacterized protein</fullName>
    </submittedName>
</protein>
<dbReference type="AlphaFoldDB" id="A0A8H7CKW8"/>
<organism evidence="1 2">
    <name type="scientific">Mycena sanguinolenta</name>
    <dbReference type="NCBI Taxonomy" id="230812"/>
    <lineage>
        <taxon>Eukaryota</taxon>
        <taxon>Fungi</taxon>
        <taxon>Dikarya</taxon>
        <taxon>Basidiomycota</taxon>
        <taxon>Agaricomycotina</taxon>
        <taxon>Agaricomycetes</taxon>
        <taxon>Agaricomycetidae</taxon>
        <taxon>Agaricales</taxon>
        <taxon>Marasmiineae</taxon>
        <taxon>Mycenaceae</taxon>
        <taxon>Mycena</taxon>
    </lineage>
</organism>
<dbReference type="OrthoDB" id="3365310at2759"/>
<keyword evidence="2" id="KW-1185">Reference proteome</keyword>
<sequence length="231" mass="25430">MALIEAIRRSGGGVFRRSSLPVRNQRLSLLPTCRWSSCFVRNPSTSAPREAPTPLLFVSAKDWDIDSSRGVDKLATILSMKGFTCVHCDLSPPTVPLSDSNELMQHFVADLVANLRLSWQSPFPPVLFARSAAALIAQKYISSYSVTAMMLMGDIPSTNADVPKNLLPTPLAEFNFEPTFPIALLTTPREMDRLRTTNRLAQADVDLLTAEELGSQEALLKIEGWLDDLGI</sequence>
<proteinExistence type="predicted"/>
<evidence type="ECO:0000313" key="1">
    <source>
        <dbReference type="EMBL" id="KAF7339732.1"/>
    </source>
</evidence>